<gene>
    <name evidence="1" type="ORF">CCAL12919_00895</name>
    <name evidence="2" type="ORF">CCAL9337_01885</name>
</gene>
<accession>A0AAW3ZSV7</accession>
<dbReference type="Proteomes" id="UP000650616">
    <property type="component" value="Unassembled WGS sequence"/>
</dbReference>
<dbReference type="InterPro" id="IPR011990">
    <property type="entry name" value="TPR-like_helical_dom_sf"/>
</dbReference>
<evidence type="ECO:0000313" key="3">
    <source>
        <dbReference type="Proteomes" id="UP000650616"/>
    </source>
</evidence>
<protein>
    <recommendedName>
        <fullName evidence="5">Tetratricopeptide repeat lipoprotein</fullName>
    </recommendedName>
</protein>
<evidence type="ECO:0000313" key="2">
    <source>
        <dbReference type="EMBL" id="MBE3607479.1"/>
    </source>
</evidence>
<dbReference type="EMBL" id="LIWG01000002">
    <property type="protein sequence ID" value="MBE3607479.1"/>
    <property type="molecule type" value="Genomic_DNA"/>
</dbReference>
<keyword evidence="3" id="KW-1185">Reference proteome</keyword>
<reference evidence="2 3" key="1">
    <citation type="submission" date="2015-08" db="EMBL/GenBank/DDBJ databases">
        <title>Comparative genomics of the Campylobacter concisus group.</title>
        <authorList>
            <person name="Yee E."/>
            <person name="Chapman M.H."/>
            <person name="Huynh S."/>
            <person name="Bono J.L."/>
            <person name="On S.L."/>
            <person name="St Leger J."/>
            <person name="Foster G."/>
            <person name="Parker C.T."/>
            <person name="Miller W.G."/>
        </authorList>
    </citation>
    <scope>NUCLEOTIDE SEQUENCE [LARGE SCALE GENOMIC DNA]</scope>
    <source>
        <strain evidence="2 3">RM9337</strain>
    </source>
</reference>
<evidence type="ECO:0008006" key="5">
    <source>
        <dbReference type="Google" id="ProtNLM"/>
    </source>
</evidence>
<organism evidence="2 3">
    <name type="scientific">Campylobacter californiensis</name>
    <dbReference type="NCBI Taxonomy" id="1032243"/>
    <lineage>
        <taxon>Bacteria</taxon>
        <taxon>Pseudomonadati</taxon>
        <taxon>Campylobacterota</taxon>
        <taxon>Epsilonproteobacteria</taxon>
        <taxon>Campylobacterales</taxon>
        <taxon>Campylobacteraceae</taxon>
        <taxon>Campylobacter</taxon>
    </lineage>
</organism>
<name>A0AAW3ZSV7_9BACT</name>
<dbReference type="Proteomes" id="UP001318760">
    <property type="component" value="Unassembled WGS sequence"/>
</dbReference>
<dbReference type="SUPFAM" id="SSF48452">
    <property type="entry name" value="TPR-like"/>
    <property type="match status" value="2"/>
</dbReference>
<dbReference type="EMBL" id="JADBHS010000001">
    <property type="protein sequence ID" value="MBE2985693.1"/>
    <property type="molecule type" value="Genomic_DNA"/>
</dbReference>
<dbReference type="Gene3D" id="1.25.40.10">
    <property type="entry name" value="Tetratricopeptide repeat domain"/>
    <property type="match status" value="2"/>
</dbReference>
<proteinExistence type="predicted"/>
<evidence type="ECO:0000313" key="1">
    <source>
        <dbReference type="EMBL" id="MBE2985693.1"/>
    </source>
</evidence>
<comment type="caution">
    <text evidence="2">The sequence shown here is derived from an EMBL/GenBank/DDBJ whole genome shotgun (WGS) entry which is preliminary data.</text>
</comment>
<sequence>MYWRKIFITASLFFAIFITNINADDELNLSILQALTLQNDGNIENSIVIYEELFEKTKQVAYLKEALKLAYASSSPKLKELLKKSEVSLKDDSEFIRIKVADMVNAKQFSYARNIMRDLVAKEPNVRNILILGTICMLQNDSITALRYFEEAYNLDKNEETLLRIVDVLINQLEKPQDALSYLQRYKDEFGCTIKICETMSDLYLQTQNFTKMVEICEELYAISQNKNYLEKALQIFIYDKNYKAAAEFLKKYSYNDTVLMEIYATMKSYGDAYVLAVKIYNDTRDLEFLARAAVFEYEMYDKHEQKQLESVMDKFEASVVKLDKEIYLNYYGYLLIDHDVDVKKGISLVKRALEISPDSPYYQDSLAWGYYKLGDCKKAKEIMLKAMQDFEFKNTKEAKEHLNLIEKCIKKSNKGSKK</sequence>
<dbReference type="AlphaFoldDB" id="A0AAW3ZSV7"/>
<evidence type="ECO:0000313" key="4">
    <source>
        <dbReference type="Proteomes" id="UP001318760"/>
    </source>
</evidence>
<reference evidence="1 4" key="2">
    <citation type="submission" date="2020-10" db="EMBL/GenBank/DDBJ databases">
        <title>Campylobacter californiensis sp. nov. isolated from cattle and feral swine in California.</title>
        <authorList>
            <person name="Miller W.G."/>
        </authorList>
    </citation>
    <scope>NUCLEOTIDE SEQUENCE [LARGE SCALE GENOMIC DNA]</scope>
    <source>
        <strain evidence="1 4">RM12919</strain>
    </source>
</reference>
<dbReference type="RefSeq" id="WP_170015400.1">
    <property type="nucleotide sequence ID" value="NZ_CP012545.1"/>
</dbReference>